<comment type="caution">
    <text evidence="1">The sequence shown here is derived from an EMBL/GenBank/DDBJ whole genome shotgun (WGS) entry which is preliminary data.</text>
</comment>
<dbReference type="EMBL" id="JAERPS020000005">
    <property type="protein sequence ID" value="MBZ9612683.1"/>
    <property type="molecule type" value="Genomic_DNA"/>
</dbReference>
<name>A0ABS7XAT9_9GAMM</name>
<dbReference type="Proteomes" id="UP000663814">
    <property type="component" value="Unassembled WGS sequence"/>
</dbReference>
<proteinExistence type="predicted"/>
<evidence type="ECO:0000313" key="2">
    <source>
        <dbReference type="Proteomes" id="UP000663814"/>
    </source>
</evidence>
<gene>
    <name evidence="1" type="ORF">I4W93_013860</name>
</gene>
<evidence type="ECO:0000313" key="1">
    <source>
        <dbReference type="EMBL" id="MBZ9612683.1"/>
    </source>
</evidence>
<protein>
    <submittedName>
        <fullName evidence="1">Uncharacterized protein</fullName>
    </submittedName>
</protein>
<sequence length="189" mass="22326">MTELVNIDDVIKGYKDIPHRYYFKFMERFRYFHVGTAQEFLVTKESVKRWFDSFPPERRAAFRDAGYIQNLLDTPSTYVAENDRLVIDTQILHTSSNEPFEHAVMRIAKEHEFRDELIEERKVAIESLKVSTETESAAINSRIEFIDSYIEKVNAIYRPEKLARYYRGMLMCGNPFDIFKEIGGDIARF</sequence>
<reference evidence="1 2" key="1">
    <citation type="submission" date="2020-12" db="EMBL/GenBank/DDBJ databases">
        <authorList>
            <person name="Ruan W."/>
            <person name="Khan S.A."/>
            <person name="Jeon C.O."/>
        </authorList>
    </citation>
    <scope>NUCLEOTIDE SEQUENCE [LARGE SCALE GENOMIC DNA]</scope>
    <source>
        <strain evidence="1 2">MA-13</strain>
    </source>
</reference>
<keyword evidence="2" id="KW-1185">Reference proteome</keyword>
<reference evidence="1 2" key="2">
    <citation type="submission" date="2021-08" db="EMBL/GenBank/DDBJ databases">
        <title>Rheinheimera aquimaris sp. nov., isolated from seawater of the East Sea in Korea.</title>
        <authorList>
            <person name="Kim K.H."/>
            <person name="Wenting R."/>
            <person name="Kim K.R."/>
            <person name="Jeon C.O."/>
        </authorList>
    </citation>
    <scope>NUCLEOTIDE SEQUENCE [LARGE SCALE GENOMIC DNA]</scope>
    <source>
        <strain evidence="1 2">MA-13</strain>
    </source>
</reference>
<accession>A0ABS7XAT9</accession>
<dbReference type="RefSeq" id="WP_205312795.1">
    <property type="nucleotide sequence ID" value="NZ_JAERPS020000005.1"/>
</dbReference>
<organism evidence="1 2">
    <name type="scientific">Rheinheimera maricola</name>
    <dbReference type="NCBI Taxonomy" id="2793282"/>
    <lineage>
        <taxon>Bacteria</taxon>
        <taxon>Pseudomonadati</taxon>
        <taxon>Pseudomonadota</taxon>
        <taxon>Gammaproteobacteria</taxon>
        <taxon>Chromatiales</taxon>
        <taxon>Chromatiaceae</taxon>
        <taxon>Rheinheimera</taxon>
    </lineage>
</organism>